<sequence length="182" mass="21292">MHKTVNEKRIREIESEMHVAGGEGVNNHTVFVDREQVGGLDPKTFLKDDRQKIEVDEKILRKWEKQKVKKQRELESRKERAEKLKKAELELQLHKNLSCISQLHKHFRVFRIEVALSAKEQGTSDKAITYLLRLINYMRWTNSERVKQVEVLIYINNIVPLGVKSALALSSEAPKRLKLKKV</sequence>
<dbReference type="GO" id="GO:0032040">
    <property type="term" value="C:small-subunit processome"/>
    <property type="evidence" value="ECO:0007669"/>
    <property type="project" value="InterPro"/>
</dbReference>
<name>A0A4P9YCX8_ROZAC</name>
<gene>
    <name evidence="2" type="ORF">ROZALSC1DRAFT_25748</name>
</gene>
<accession>A0A4P9YCX8</accession>
<evidence type="ECO:0000313" key="2">
    <source>
        <dbReference type="EMBL" id="RKP16030.1"/>
    </source>
</evidence>
<dbReference type="InterPro" id="IPR007144">
    <property type="entry name" value="SSU_processome_Utp11"/>
</dbReference>
<keyword evidence="1" id="KW-0175">Coiled coil</keyword>
<dbReference type="GO" id="GO:0006364">
    <property type="term" value="P:rRNA processing"/>
    <property type="evidence" value="ECO:0007669"/>
    <property type="project" value="InterPro"/>
</dbReference>
<dbReference type="Proteomes" id="UP000281549">
    <property type="component" value="Unassembled WGS sequence"/>
</dbReference>
<dbReference type="EMBL" id="ML007115">
    <property type="protein sequence ID" value="RKP16030.1"/>
    <property type="molecule type" value="Genomic_DNA"/>
</dbReference>
<evidence type="ECO:0000313" key="3">
    <source>
        <dbReference type="Proteomes" id="UP000281549"/>
    </source>
</evidence>
<dbReference type="Pfam" id="PF03998">
    <property type="entry name" value="Utp11"/>
    <property type="match status" value="1"/>
</dbReference>
<proteinExistence type="predicted"/>
<organism evidence="2 3">
    <name type="scientific">Rozella allomycis (strain CSF55)</name>
    <dbReference type="NCBI Taxonomy" id="988480"/>
    <lineage>
        <taxon>Eukaryota</taxon>
        <taxon>Fungi</taxon>
        <taxon>Fungi incertae sedis</taxon>
        <taxon>Cryptomycota</taxon>
        <taxon>Cryptomycota incertae sedis</taxon>
        <taxon>Rozella</taxon>
    </lineage>
</organism>
<feature type="coiled-coil region" evidence="1">
    <location>
        <begin position="60"/>
        <end position="97"/>
    </location>
</feature>
<reference evidence="3" key="1">
    <citation type="journal article" date="2018" name="Nat. Microbiol.">
        <title>Leveraging single-cell genomics to expand the fungal tree of life.</title>
        <authorList>
            <person name="Ahrendt S.R."/>
            <person name="Quandt C.A."/>
            <person name="Ciobanu D."/>
            <person name="Clum A."/>
            <person name="Salamov A."/>
            <person name="Andreopoulos B."/>
            <person name="Cheng J.F."/>
            <person name="Woyke T."/>
            <person name="Pelin A."/>
            <person name="Henrissat B."/>
            <person name="Reynolds N.K."/>
            <person name="Benny G.L."/>
            <person name="Smith M.E."/>
            <person name="James T.Y."/>
            <person name="Grigoriev I.V."/>
        </authorList>
    </citation>
    <scope>NUCLEOTIDE SEQUENCE [LARGE SCALE GENOMIC DNA]</scope>
    <source>
        <strain evidence="3">CSF55</strain>
    </source>
</reference>
<dbReference type="AlphaFoldDB" id="A0A4P9YCX8"/>
<evidence type="ECO:0000256" key="1">
    <source>
        <dbReference type="SAM" id="Coils"/>
    </source>
</evidence>
<protein>
    <submittedName>
        <fullName evidence="2">Uncharacterized protein</fullName>
    </submittedName>
</protein>